<name>A0A2H1FI12_9ARCH</name>
<evidence type="ECO:0000313" key="4">
    <source>
        <dbReference type="Proteomes" id="UP000230607"/>
    </source>
</evidence>
<evidence type="ECO:0008006" key="5">
    <source>
        <dbReference type="Google" id="ProtNLM"/>
    </source>
</evidence>
<evidence type="ECO:0000256" key="1">
    <source>
        <dbReference type="SAM" id="MobiDB-lite"/>
    </source>
</evidence>
<feature type="compositionally biased region" description="Low complexity" evidence="1">
    <location>
        <begin position="76"/>
        <end position="89"/>
    </location>
</feature>
<gene>
    <name evidence="3" type="ORF">NCS_30243</name>
</gene>
<proteinExistence type="predicted"/>
<organism evidence="3 4">
    <name type="scientific">Candidatus Nitrosotalea okcheonensis</name>
    <dbReference type="NCBI Taxonomy" id="1903276"/>
    <lineage>
        <taxon>Archaea</taxon>
        <taxon>Nitrososphaerota</taxon>
        <taxon>Nitrososphaeria</taxon>
        <taxon>Nitrosotaleales</taxon>
        <taxon>Nitrosotaleaceae</taxon>
        <taxon>Nitrosotalea</taxon>
    </lineage>
</organism>
<feature type="transmembrane region" description="Helical" evidence="2">
    <location>
        <begin position="337"/>
        <end position="355"/>
    </location>
</feature>
<dbReference type="RefSeq" id="WP_157928173.1">
    <property type="nucleotide sequence ID" value="NZ_LT841358.1"/>
</dbReference>
<feature type="compositionally biased region" description="Polar residues" evidence="1">
    <location>
        <begin position="140"/>
        <end position="150"/>
    </location>
</feature>
<keyword evidence="2" id="KW-1133">Transmembrane helix</keyword>
<dbReference type="OrthoDB" id="57271at2157"/>
<feature type="compositionally biased region" description="Basic and acidic residues" evidence="1">
    <location>
        <begin position="151"/>
        <end position="176"/>
    </location>
</feature>
<keyword evidence="2" id="KW-0812">Transmembrane</keyword>
<dbReference type="EMBL" id="LT841358">
    <property type="protein sequence ID" value="SMH72403.1"/>
    <property type="molecule type" value="Genomic_DNA"/>
</dbReference>
<feature type="compositionally biased region" description="Basic and acidic residues" evidence="1">
    <location>
        <begin position="90"/>
        <end position="99"/>
    </location>
</feature>
<accession>A0A2H1FI12</accession>
<evidence type="ECO:0000313" key="3">
    <source>
        <dbReference type="EMBL" id="SMH72403.1"/>
    </source>
</evidence>
<keyword evidence="2" id="KW-0472">Membrane</keyword>
<feature type="compositionally biased region" description="Polar residues" evidence="1">
    <location>
        <begin position="119"/>
        <end position="133"/>
    </location>
</feature>
<dbReference type="AlphaFoldDB" id="A0A2H1FI12"/>
<protein>
    <recommendedName>
        <fullName evidence="5">PEFG-CTERM sorting domain-containing protein</fullName>
    </recommendedName>
</protein>
<keyword evidence="4" id="KW-1185">Reference proteome</keyword>
<reference evidence="4" key="1">
    <citation type="submission" date="2017-03" db="EMBL/GenBank/DDBJ databases">
        <authorList>
            <person name="Herbold C."/>
        </authorList>
    </citation>
    <scope>NUCLEOTIDE SEQUENCE [LARGE SCALE GENOMIC DNA]</scope>
</reference>
<dbReference type="Proteomes" id="UP000230607">
    <property type="component" value="Chromosome 1"/>
</dbReference>
<evidence type="ECO:0000256" key="2">
    <source>
        <dbReference type="SAM" id="Phobius"/>
    </source>
</evidence>
<sequence>MASKGILSLILVAILFLGFHGTSSVFQVPQKQVTTILDPVKTGLFGVVFADEGDSSDNQKTSTEGEHSSQNRSQFQESNQTTNTQNNESESNHQSEHQLESNVKSNPLYTGPDDKKYNQTEGSVQSNPENNQTESEHQIENQAINKNQNQTEHETENANKTEAEHQAETENSDKEIKNENNNLNATRHATEHDLSDIAEAKTNQTIAAQADIGTGNVTAKSIDNNVVLKVENSTTDAVNMTVSASSQSGPKVILINLNSTTIDVGNVKYLHIMYDGQPIEPAASVADVLHPTSSGPPRFAILVTQSGAQILISIPHFSTHTITITSLSKVIPSVPEFGPLTGIVSILAVISVVIISRKAKFYIS</sequence>
<feature type="region of interest" description="Disordered" evidence="1">
    <location>
        <begin position="51"/>
        <end position="176"/>
    </location>
</feature>